<proteinExistence type="predicted"/>
<accession>A0A0M6ZV72</accession>
<evidence type="ECO:0000313" key="2">
    <source>
        <dbReference type="Proteomes" id="UP000049983"/>
    </source>
</evidence>
<dbReference type="RefSeq" id="WP_055114655.1">
    <property type="nucleotide sequence ID" value="NZ_CXWA01000002.1"/>
</dbReference>
<keyword evidence="2" id="KW-1185">Reference proteome</keyword>
<protein>
    <submittedName>
        <fullName evidence="1">Uncharacterized protein</fullName>
    </submittedName>
</protein>
<dbReference type="EMBL" id="CXWC01000002">
    <property type="protein sequence ID" value="CTQ65960.1"/>
    <property type="molecule type" value="Genomic_DNA"/>
</dbReference>
<dbReference type="GeneID" id="97668356"/>
<dbReference type="AlphaFoldDB" id="A0A0M6ZV72"/>
<reference evidence="2" key="1">
    <citation type="submission" date="2015-07" db="EMBL/GenBank/DDBJ databases">
        <authorList>
            <person name="Rodrigo-Torres Lidia"/>
            <person name="Arahal R.David."/>
        </authorList>
    </citation>
    <scope>NUCLEOTIDE SEQUENCE [LARGE SCALE GENOMIC DNA]</scope>
    <source>
        <strain evidence="2">CECT 5096</strain>
    </source>
</reference>
<name>A0A0M6ZV72_9HYPH</name>
<gene>
    <name evidence="1" type="ORF">LA5096_00916</name>
</gene>
<organism evidence="1 2">
    <name type="scientific">Roseibium album</name>
    <dbReference type="NCBI Taxonomy" id="311410"/>
    <lineage>
        <taxon>Bacteria</taxon>
        <taxon>Pseudomonadati</taxon>
        <taxon>Pseudomonadota</taxon>
        <taxon>Alphaproteobacteria</taxon>
        <taxon>Hyphomicrobiales</taxon>
        <taxon>Stappiaceae</taxon>
        <taxon>Roseibium</taxon>
    </lineage>
</organism>
<sequence>MDAWVDCKILRQVLVVRGHHLVWLLKPLFGLVQAYVHCAAKVSFEPKQPIAAPCMKVGFAAIVHNHTKLCGVMVPLKLSSAIMLFHGECRERVA</sequence>
<evidence type="ECO:0000313" key="1">
    <source>
        <dbReference type="EMBL" id="CTQ65960.1"/>
    </source>
</evidence>
<dbReference type="Proteomes" id="UP000049983">
    <property type="component" value="Unassembled WGS sequence"/>
</dbReference>